<reference evidence="2 3" key="1">
    <citation type="submission" date="2011-07" db="EMBL/GenBank/DDBJ databases">
        <title>The complete genome of chromosome of Emticicia oligotrophica DSM 17448.</title>
        <authorList>
            <consortium name="US DOE Joint Genome Institute (JGI-PGF)"/>
            <person name="Lucas S."/>
            <person name="Han J."/>
            <person name="Lapidus A."/>
            <person name="Bruce D."/>
            <person name="Goodwin L."/>
            <person name="Pitluck S."/>
            <person name="Peters L."/>
            <person name="Kyrpides N."/>
            <person name="Mavromatis K."/>
            <person name="Ivanova N."/>
            <person name="Ovchinnikova G."/>
            <person name="Teshima H."/>
            <person name="Detter J.C."/>
            <person name="Tapia R."/>
            <person name="Han C."/>
            <person name="Land M."/>
            <person name="Hauser L."/>
            <person name="Markowitz V."/>
            <person name="Cheng J.-F."/>
            <person name="Hugenholtz P."/>
            <person name="Woyke T."/>
            <person name="Wu D."/>
            <person name="Tindall B."/>
            <person name="Pomrenke H."/>
            <person name="Brambilla E."/>
            <person name="Klenk H.-P."/>
            <person name="Eisen J.A."/>
        </authorList>
    </citation>
    <scope>NUCLEOTIDE SEQUENCE [LARGE SCALE GENOMIC DNA]</scope>
    <source>
        <strain evidence="2 3">DSM 17448</strain>
    </source>
</reference>
<sequence>MYTTSNFTKYPTIKPFSFFLPDSRIKCRKFILLKSKIISFFYAFLLLLLFSNSYIFGQSTTITSGSNSNLHFPQLSFSQILNIPSPKKGMTVFDNTSNVLRYYNGTEWLILSQNSNTSNTTNAYKFANLNSPNDASGISTDSQGNSVIVGTFDGNIELNGCTLNGLQASFLTKIDKNNSCTWAVKINYTEIKDVTVDVNDNIYITGSFGGYSSTAFSEFGSTISTSGGRDIFIAKFNSEGVFQWVKKSGSIENDIGFSIAVGNEIYITGYWDGNAISSYHKLLIEKFDLNGNLLLHRVYTPSSGPILGRKILVDKITGKYFVGGTYTGATTVEGVTLPSNNTFNFFILGFDENNNLSWSKYGKDVFDDMAMDINQNLYVVGLFHSNFSLENINLTSEGPSSLFLLKISKFGTLEWVSQFGKSVNYEGLDCNDIEVDEQNNLYITGLFNQTLNSGQTTLKSKGADDIYVAKLSPSAQLIWIQKGGSSSYDSGQKLSVTKDGRINIIGTFKGEFEMNSQKVISSEIIFNDIFFIQMSR</sequence>
<name>A0ABM5N4V2_EMTOG</name>
<keyword evidence="1" id="KW-1133">Transmembrane helix</keyword>
<dbReference type="Proteomes" id="UP000002875">
    <property type="component" value="Chromosome"/>
</dbReference>
<evidence type="ECO:0000256" key="1">
    <source>
        <dbReference type="SAM" id="Phobius"/>
    </source>
</evidence>
<feature type="transmembrane region" description="Helical" evidence="1">
    <location>
        <begin position="37"/>
        <end position="57"/>
    </location>
</feature>
<evidence type="ECO:0000313" key="2">
    <source>
        <dbReference type="EMBL" id="AFK04506.1"/>
    </source>
</evidence>
<dbReference type="PANTHER" id="PTHR35580">
    <property type="entry name" value="CELL SURFACE GLYCOPROTEIN (S-LAYER PROTEIN)-LIKE PROTEIN"/>
    <property type="match status" value="1"/>
</dbReference>
<proteinExistence type="predicted"/>
<accession>A0ABM5N4V2</accession>
<keyword evidence="3" id="KW-1185">Reference proteome</keyword>
<dbReference type="EMBL" id="CP002961">
    <property type="protein sequence ID" value="AFK04506.1"/>
    <property type="molecule type" value="Genomic_DNA"/>
</dbReference>
<dbReference type="InterPro" id="IPR052918">
    <property type="entry name" value="Motility_Chemotaxis_Reg"/>
</dbReference>
<gene>
    <name evidence="2" type="ordered locus">Emtol_3377</name>
</gene>
<evidence type="ECO:0008006" key="4">
    <source>
        <dbReference type="Google" id="ProtNLM"/>
    </source>
</evidence>
<dbReference type="SUPFAM" id="SSF101898">
    <property type="entry name" value="NHL repeat"/>
    <property type="match status" value="1"/>
</dbReference>
<keyword evidence="1" id="KW-0472">Membrane</keyword>
<dbReference type="PANTHER" id="PTHR35580:SF1">
    <property type="entry name" value="PHYTASE-LIKE DOMAIN-CONTAINING PROTEIN"/>
    <property type="match status" value="1"/>
</dbReference>
<protein>
    <recommendedName>
        <fullName evidence="4">Beta-propeller repeat protein</fullName>
    </recommendedName>
</protein>
<organism evidence="2 3">
    <name type="scientific">Emticicia oligotrophica (strain DSM 17448 / CIP 109782 / MTCC 6937 / GPTSA100-15)</name>
    <dbReference type="NCBI Taxonomy" id="929562"/>
    <lineage>
        <taxon>Bacteria</taxon>
        <taxon>Pseudomonadati</taxon>
        <taxon>Bacteroidota</taxon>
        <taxon>Cytophagia</taxon>
        <taxon>Cytophagales</taxon>
        <taxon>Leadbetterellaceae</taxon>
        <taxon>Emticicia</taxon>
    </lineage>
</organism>
<keyword evidence="1" id="KW-0812">Transmembrane</keyword>
<evidence type="ECO:0000313" key="3">
    <source>
        <dbReference type="Proteomes" id="UP000002875"/>
    </source>
</evidence>